<organism evidence="1 2">
    <name type="scientific">Kitasatospora acidiphila</name>
    <dbReference type="NCBI Taxonomy" id="2567942"/>
    <lineage>
        <taxon>Bacteria</taxon>
        <taxon>Bacillati</taxon>
        <taxon>Actinomycetota</taxon>
        <taxon>Actinomycetes</taxon>
        <taxon>Kitasatosporales</taxon>
        <taxon>Streptomycetaceae</taxon>
        <taxon>Kitasatospora</taxon>
    </lineage>
</organism>
<dbReference type="OrthoDB" id="3638127at2"/>
<proteinExistence type="predicted"/>
<sequence length="59" mass="6436">MHEQAADIRRARFGALPERVAFEDMVEEKPVLSSSQAVDAYDPDGLAVRFSCLAADLGL</sequence>
<gene>
    <name evidence="1" type="ORF">E6W39_11075</name>
</gene>
<evidence type="ECO:0000313" key="2">
    <source>
        <dbReference type="Proteomes" id="UP000319103"/>
    </source>
</evidence>
<evidence type="ECO:0000313" key="1">
    <source>
        <dbReference type="EMBL" id="TQF07272.1"/>
    </source>
</evidence>
<reference evidence="1 2" key="1">
    <citation type="submission" date="2019-06" db="EMBL/GenBank/DDBJ databases">
        <title>Description of Kitasatospora acidophila sp. nov. isolated from pine grove soil, and reclassification of Streptomyces novaecaesareae to Kitasatospora novaeceasareae comb. nov.</title>
        <authorList>
            <person name="Kim M.J."/>
        </authorList>
    </citation>
    <scope>NUCLEOTIDE SEQUENCE [LARGE SCALE GENOMIC DNA]</scope>
    <source>
        <strain evidence="1 2">MMS16-CNU292</strain>
    </source>
</reference>
<comment type="caution">
    <text evidence="1">The sequence shown here is derived from an EMBL/GenBank/DDBJ whole genome shotgun (WGS) entry which is preliminary data.</text>
</comment>
<keyword evidence="2" id="KW-1185">Reference proteome</keyword>
<dbReference type="EMBL" id="VIGB01000003">
    <property type="protein sequence ID" value="TQF07272.1"/>
    <property type="molecule type" value="Genomic_DNA"/>
</dbReference>
<dbReference type="AlphaFoldDB" id="A0A540WE83"/>
<accession>A0A540WE83</accession>
<dbReference type="Proteomes" id="UP000319103">
    <property type="component" value="Unassembled WGS sequence"/>
</dbReference>
<name>A0A540WE83_9ACTN</name>
<protein>
    <submittedName>
        <fullName evidence="1">Uncharacterized protein</fullName>
    </submittedName>
</protein>